<dbReference type="InterPro" id="IPR035906">
    <property type="entry name" value="MetI-like_sf"/>
</dbReference>
<feature type="transmembrane region" description="Helical" evidence="7">
    <location>
        <begin position="26"/>
        <end position="49"/>
    </location>
</feature>
<keyword evidence="6 7" id="KW-0472">Membrane</keyword>
<evidence type="ECO:0000256" key="5">
    <source>
        <dbReference type="ARBA" id="ARBA00022989"/>
    </source>
</evidence>
<comment type="caution">
    <text evidence="9">The sequence shown here is derived from an EMBL/GenBank/DDBJ whole genome shotgun (WGS) entry which is preliminary data.</text>
</comment>
<evidence type="ECO:0000256" key="2">
    <source>
        <dbReference type="ARBA" id="ARBA00022448"/>
    </source>
</evidence>
<dbReference type="PANTHER" id="PTHR43005:SF2">
    <property type="entry name" value="INTEGRAL MEMBRANE SUGAR TRANSPORT PROTEIN"/>
    <property type="match status" value="1"/>
</dbReference>
<keyword evidence="2 7" id="KW-0813">Transport</keyword>
<feature type="transmembrane region" description="Helical" evidence="7">
    <location>
        <begin position="118"/>
        <end position="135"/>
    </location>
</feature>
<proteinExistence type="inferred from homology"/>
<feature type="transmembrane region" description="Helical" evidence="7">
    <location>
        <begin position="170"/>
        <end position="190"/>
    </location>
</feature>
<evidence type="ECO:0000256" key="7">
    <source>
        <dbReference type="RuleBase" id="RU363032"/>
    </source>
</evidence>
<reference evidence="9 10" key="1">
    <citation type="submission" date="2020-08" db="EMBL/GenBank/DDBJ databases">
        <title>Sequencing the genomes of 1000 actinobacteria strains.</title>
        <authorList>
            <person name="Klenk H.-P."/>
        </authorList>
    </citation>
    <scope>NUCLEOTIDE SEQUENCE [LARGE SCALE GENOMIC DNA]</scope>
    <source>
        <strain evidence="9 10">DSM 45582</strain>
    </source>
</reference>
<dbReference type="EMBL" id="JACHIV010000001">
    <property type="protein sequence ID" value="MBB5068173.1"/>
    <property type="molecule type" value="Genomic_DNA"/>
</dbReference>
<evidence type="ECO:0000256" key="3">
    <source>
        <dbReference type="ARBA" id="ARBA00022475"/>
    </source>
</evidence>
<feature type="transmembrane region" description="Helical" evidence="7">
    <location>
        <begin position="80"/>
        <end position="106"/>
    </location>
</feature>
<protein>
    <submittedName>
        <fullName evidence="9">Sorbitol/mannitol transport system permease protein</fullName>
    </submittedName>
</protein>
<feature type="domain" description="ABC transmembrane type-1" evidence="8">
    <location>
        <begin position="81"/>
        <end position="292"/>
    </location>
</feature>
<dbReference type="GO" id="GO:0055085">
    <property type="term" value="P:transmembrane transport"/>
    <property type="evidence" value="ECO:0007669"/>
    <property type="project" value="InterPro"/>
</dbReference>
<keyword evidence="5 7" id="KW-1133">Transmembrane helix</keyword>
<dbReference type="PANTHER" id="PTHR43005">
    <property type="entry name" value="BLR7065 PROTEIN"/>
    <property type="match status" value="1"/>
</dbReference>
<sequence length="307" mass="33499">MTTAEMTAAKGASLSRKEKWSRRGPLLPALIFTIIITQAPFLATIFYSLHSWNLLNPGSWGFTGLSNYADVFTDSEFYTAALNTVIVTVGCVLVALVLGLGLALLLDRPFFGRGVVRTMLITPFLIMPVASALLWKTSMLDPTYGLVDAVLGPIGLGGIDWVGEYPMASVLAALVWRWTPFMMLIILAGLQSQPRDILEAAKMDGASTWQTFRFMTLPFLRRYIQLAGLLGSIYVVNTFDEIFMMTQGGPGIATTNLPFYLYQRVFQGFDVGQAAALGVVVVILTIIVATFALRAIFTAISGKEVSE</sequence>
<organism evidence="9 10">
    <name type="scientific">Saccharopolyspora gloriosae</name>
    <dbReference type="NCBI Taxonomy" id="455344"/>
    <lineage>
        <taxon>Bacteria</taxon>
        <taxon>Bacillati</taxon>
        <taxon>Actinomycetota</taxon>
        <taxon>Actinomycetes</taxon>
        <taxon>Pseudonocardiales</taxon>
        <taxon>Pseudonocardiaceae</taxon>
        <taxon>Saccharopolyspora</taxon>
    </lineage>
</organism>
<keyword evidence="4 7" id="KW-0812">Transmembrane</keyword>
<evidence type="ECO:0000313" key="9">
    <source>
        <dbReference type="EMBL" id="MBB5068173.1"/>
    </source>
</evidence>
<dbReference type="SUPFAM" id="SSF161098">
    <property type="entry name" value="MetI-like"/>
    <property type="match status" value="1"/>
</dbReference>
<evidence type="ECO:0000259" key="8">
    <source>
        <dbReference type="PROSITE" id="PS50928"/>
    </source>
</evidence>
<dbReference type="InterPro" id="IPR000515">
    <property type="entry name" value="MetI-like"/>
</dbReference>
<comment type="subcellular location">
    <subcellularLocation>
        <location evidence="1 7">Cell membrane</location>
        <topology evidence="1 7">Multi-pass membrane protein</topology>
    </subcellularLocation>
</comment>
<keyword evidence="10" id="KW-1185">Reference proteome</keyword>
<dbReference type="Pfam" id="PF00528">
    <property type="entry name" value="BPD_transp_1"/>
    <property type="match status" value="1"/>
</dbReference>
<dbReference type="PROSITE" id="PS50928">
    <property type="entry name" value="ABC_TM1"/>
    <property type="match status" value="1"/>
</dbReference>
<dbReference type="Gene3D" id="1.10.3720.10">
    <property type="entry name" value="MetI-like"/>
    <property type="match status" value="1"/>
</dbReference>
<feature type="transmembrane region" description="Helical" evidence="7">
    <location>
        <begin position="274"/>
        <end position="297"/>
    </location>
</feature>
<dbReference type="Proteomes" id="UP000580474">
    <property type="component" value="Unassembled WGS sequence"/>
</dbReference>
<name>A0A840NCW9_9PSEU</name>
<dbReference type="GO" id="GO:0005886">
    <property type="term" value="C:plasma membrane"/>
    <property type="evidence" value="ECO:0007669"/>
    <property type="project" value="UniProtKB-SubCell"/>
</dbReference>
<evidence type="ECO:0000256" key="6">
    <source>
        <dbReference type="ARBA" id="ARBA00023136"/>
    </source>
</evidence>
<evidence type="ECO:0000313" key="10">
    <source>
        <dbReference type="Proteomes" id="UP000580474"/>
    </source>
</evidence>
<comment type="similarity">
    <text evidence="7">Belongs to the binding-protein-dependent transport system permease family.</text>
</comment>
<evidence type="ECO:0000256" key="4">
    <source>
        <dbReference type="ARBA" id="ARBA00022692"/>
    </source>
</evidence>
<feature type="transmembrane region" description="Helical" evidence="7">
    <location>
        <begin position="219"/>
        <end position="236"/>
    </location>
</feature>
<gene>
    <name evidence="9" type="ORF">BJ969_001261</name>
</gene>
<dbReference type="RefSeq" id="WP_184477913.1">
    <property type="nucleotide sequence ID" value="NZ_JACHIV010000001.1"/>
</dbReference>
<dbReference type="CDD" id="cd06261">
    <property type="entry name" value="TM_PBP2"/>
    <property type="match status" value="1"/>
</dbReference>
<dbReference type="AlphaFoldDB" id="A0A840NCW9"/>
<evidence type="ECO:0000256" key="1">
    <source>
        <dbReference type="ARBA" id="ARBA00004651"/>
    </source>
</evidence>
<keyword evidence="3" id="KW-1003">Cell membrane</keyword>
<accession>A0A840NCW9</accession>